<evidence type="ECO:0000313" key="2">
    <source>
        <dbReference type="EMBL" id="KAI7741691.1"/>
    </source>
</evidence>
<feature type="region of interest" description="Disordered" evidence="1">
    <location>
        <begin position="107"/>
        <end position="130"/>
    </location>
</feature>
<dbReference type="Proteomes" id="UP001206925">
    <property type="component" value="Unassembled WGS sequence"/>
</dbReference>
<feature type="compositionally biased region" description="Basic residues" evidence="1">
    <location>
        <begin position="109"/>
        <end position="130"/>
    </location>
</feature>
<feature type="non-terminal residue" evidence="2">
    <location>
        <position position="1"/>
    </location>
</feature>
<sequence length="377" mass="41995">MSPVKFLFTFLFASLALWLFLLFVSRLVALFLSRVLKASVDFRLCGFRSLKDVKIKFQRGAVESVSVGVIKLCLQQSLVTLGGDFTSKDLKLQLMINDLEVVTRISVKSSKKKRQQKTKKSSGSKPRKGKVMAVANMARFLSLSVREMVVKTPKATLEIKELGFDMSKDQGSKPSMYLKLQILPIVIHLGEPQVTGDAPTIEKSSAHFICEEFGLLFEFGSHREMGVSVKNIDISLGEISVDLNEGLISKKKKPSGTHVDEAVQPTTESDLIAKKEQKKQATLAAITKHTPFFPEKFSLTLPKLDVKFVHKEHHVVMENNITAVQFKSIKSQSIEDESTRIDLQLDFSEIHILKEGGSSIISLQKLAVLSFVCIPSQ</sequence>
<protein>
    <submittedName>
        <fullName evidence="2">Uncharacterized protein</fullName>
    </submittedName>
</protein>
<organism evidence="2 3">
    <name type="scientific">Ambrosia artemisiifolia</name>
    <name type="common">Common ragweed</name>
    <dbReference type="NCBI Taxonomy" id="4212"/>
    <lineage>
        <taxon>Eukaryota</taxon>
        <taxon>Viridiplantae</taxon>
        <taxon>Streptophyta</taxon>
        <taxon>Embryophyta</taxon>
        <taxon>Tracheophyta</taxon>
        <taxon>Spermatophyta</taxon>
        <taxon>Magnoliopsida</taxon>
        <taxon>eudicotyledons</taxon>
        <taxon>Gunneridae</taxon>
        <taxon>Pentapetalae</taxon>
        <taxon>asterids</taxon>
        <taxon>campanulids</taxon>
        <taxon>Asterales</taxon>
        <taxon>Asteraceae</taxon>
        <taxon>Asteroideae</taxon>
        <taxon>Heliantheae alliance</taxon>
        <taxon>Heliantheae</taxon>
        <taxon>Ambrosia</taxon>
    </lineage>
</organism>
<comment type="caution">
    <text evidence="2">The sequence shown here is derived from an EMBL/GenBank/DDBJ whole genome shotgun (WGS) entry which is preliminary data.</text>
</comment>
<dbReference type="AlphaFoldDB" id="A0AAD5CGW7"/>
<accession>A0AAD5CGW7</accession>
<gene>
    <name evidence="2" type="ORF">M8C21_007232</name>
</gene>
<evidence type="ECO:0000313" key="3">
    <source>
        <dbReference type="Proteomes" id="UP001206925"/>
    </source>
</evidence>
<proteinExistence type="predicted"/>
<dbReference type="EMBL" id="JAMZMK010008147">
    <property type="protein sequence ID" value="KAI7741691.1"/>
    <property type="molecule type" value="Genomic_DNA"/>
</dbReference>
<name>A0AAD5CGW7_AMBAR</name>
<dbReference type="InterPro" id="IPR045167">
    <property type="entry name" value="Hobbit"/>
</dbReference>
<dbReference type="PANTHER" id="PTHR15678">
    <property type="entry name" value="ANTIGEN MLAA-22-RELATED"/>
    <property type="match status" value="1"/>
</dbReference>
<evidence type="ECO:0000256" key="1">
    <source>
        <dbReference type="SAM" id="MobiDB-lite"/>
    </source>
</evidence>
<dbReference type="Pfam" id="PF10344">
    <property type="entry name" value="Hobbit"/>
    <property type="match status" value="1"/>
</dbReference>
<keyword evidence="3" id="KW-1185">Reference proteome</keyword>
<reference evidence="2" key="1">
    <citation type="submission" date="2022-06" db="EMBL/GenBank/DDBJ databases">
        <title>Uncovering the hologenomic basis of an extraordinary plant invasion.</title>
        <authorList>
            <person name="Bieker V.C."/>
            <person name="Martin M.D."/>
            <person name="Gilbert T."/>
            <person name="Hodgins K."/>
            <person name="Battlay P."/>
            <person name="Petersen B."/>
            <person name="Wilson J."/>
        </authorList>
    </citation>
    <scope>NUCLEOTIDE SEQUENCE</scope>
    <source>
        <strain evidence="2">AA19_3_7</strain>
        <tissue evidence="2">Leaf</tissue>
    </source>
</reference>
<dbReference type="PANTHER" id="PTHR15678:SF11">
    <property type="entry name" value="FMP27, GFWDK DOMAIN-CONTAINING PROTEIN"/>
    <property type="match status" value="1"/>
</dbReference>